<dbReference type="SUPFAM" id="SSF48264">
    <property type="entry name" value="Cytochrome P450"/>
    <property type="match status" value="1"/>
</dbReference>
<evidence type="ECO:0000256" key="12">
    <source>
        <dbReference type="SAM" id="MobiDB-lite"/>
    </source>
</evidence>
<comment type="subcellular location">
    <subcellularLocation>
        <location evidence="2">Membrane</location>
    </subcellularLocation>
</comment>
<dbReference type="GO" id="GO:0005506">
    <property type="term" value="F:iron ion binding"/>
    <property type="evidence" value="ECO:0007669"/>
    <property type="project" value="InterPro"/>
</dbReference>
<dbReference type="Pfam" id="PF18759">
    <property type="entry name" value="Plavaka"/>
    <property type="match status" value="1"/>
</dbReference>
<evidence type="ECO:0000256" key="5">
    <source>
        <dbReference type="ARBA" id="ARBA00022692"/>
    </source>
</evidence>
<keyword evidence="6" id="KW-0479">Metal-binding</keyword>
<feature type="compositionally biased region" description="Low complexity" evidence="12">
    <location>
        <begin position="59"/>
        <end position="72"/>
    </location>
</feature>
<dbReference type="InterPro" id="IPR036396">
    <property type="entry name" value="Cyt_P450_sf"/>
</dbReference>
<evidence type="ECO:0000256" key="3">
    <source>
        <dbReference type="ARBA" id="ARBA00010617"/>
    </source>
</evidence>
<keyword evidence="5" id="KW-0812">Transmembrane</keyword>
<dbReference type="InterPro" id="IPR050364">
    <property type="entry name" value="Cytochrome_P450_fung"/>
</dbReference>
<evidence type="ECO:0000256" key="2">
    <source>
        <dbReference type="ARBA" id="ARBA00004370"/>
    </source>
</evidence>
<comment type="cofactor">
    <cofactor evidence="1">
        <name>heme</name>
        <dbReference type="ChEBI" id="CHEBI:30413"/>
    </cofactor>
</comment>
<evidence type="ECO:0000256" key="10">
    <source>
        <dbReference type="ARBA" id="ARBA00023033"/>
    </source>
</evidence>
<dbReference type="AlphaFoldDB" id="A0A5C3P7J1"/>
<keyword evidence="4" id="KW-0349">Heme</keyword>
<evidence type="ECO:0000256" key="1">
    <source>
        <dbReference type="ARBA" id="ARBA00001971"/>
    </source>
</evidence>
<keyword evidence="9" id="KW-0408">Iron</keyword>
<feature type="compositionally biased region" description="Acidic residues" evidence="12">
    <location>
        <begin position="103"/>
        <end position="158"/>
    </location>
</feature>
<dbReference type="GO" id="GO:0020037">
    <property type="term" value="F:heme binding"/>
    <property type="evidence" value="ECO:0007669"/>
    <property type="project" value="InterPro"/>
</dbReference>
<dbReference type="InterPro" id="IPR041078">
    <property type="entry name" value="Plavaka"/>
</dbReference>
<evidence type="ECO:0000256" key="11">
    <source>
        <dbReference type="ARBA" id="ARBA00023136"/>
    </source>
</evidence>
<accession>A0A5C3P7J1</accession>
<name>A0A5C3P7J1_9APHY</name>
<keyword evidence="14" id="KW-1185">Reference proteome</keyword>
<proteinExistence type="inferred from homology"/>
<dbReference type="PANTHER" id="PTHR46300">
    <property type="entry name" value="P450, PUTATIVE (EUROFUNG)-RELATED-RELATED"/>
    <property type="match status" value="1"/>
</dbReference>
<evidence type="ECO:0000313" key="14">
    <source>
        <dbReference type="Proteomes" id="UP000308197"/>
    </source>
</evidence>
<dbReference type="Gene3D" id="1.10.630.10">
    <property type="entry name" value="Cytochrome P450"/>
    <property type="match status" value="1"/>
</dbReference>
<feature type="region of interest" description="Disordered" evidence="12">
    <location>
        <begin position="785"/>
        <end position="814"/>
    </location>
</feature>
<evidence type="ECO:0000313" key="13">
    <source>
        <dbReference type="EMBL" id="TFK85635.1"/>
    </source>
</evidence>
<keyword evidence="7" id="KW-1133">Transmembrane helix</keyword>
<reference evidence="13 14" key="1">
    <citation type="journal article" date="2019" name="Nat. Ecol. Evol.">
        <title>Megaphylogeny resolves global patterns of mushroom evolution.</title>
        <authorList>
            <person name="Varga T."/>
            <person name="Krizsan K."/>
            <person name="Foldi C."/>
            <person name="Dima B."/>
            <person name="Sanchez-Garcia M."/>
            <person name="Sanchez-Ramirez S."/>
            <person name="Szollosi G.J."/>
            <person name="Szarkandi J.G."/>
            <person name="Papp V."/>
            <person name="Albert L."/>
            <person name="Andreopoulos W."/>
            <person name="Angelini C."/>
            <person name="Antonin V."/>
            <person name="Barry K.W."/>
            <person name="Bougher N.L."/>
            <person name="Buchanan P."/>
            <person name="Buyck B."/>
            <person name="Bense V."/>
            <person name="Catcheside P."/>
            <person name="Chovatia M."/>
            <person name="Cooper J."/>
            <person name="Damon W."/>
            <person name="Desjardin D."/>
            <person name="Finy P."/>
            <person name="Geml J."/>
            <person name="Haridas S."/>
            <person name="Hughes K."/>
            <person name="Justo A."/>
            <person name="Karasinski D."/>
            <person name="Kautmanova I."/>
            <person name="Kiss B."/>
            <person name="Kocsube S."/>
            <person name="Kotiranta H."/>
            <person name="LaButti K.M."/>
            <person name="Lechner B.E."/>
            <person name="Liimatainen K."/>
            <person name="Lipzen A."/>
            <person name="Lukacs Z."/>
            <person name="Mihaltcheva S."/>
            <person name="Morgado L.N."/>
            <person name="Niskanen T."/>
            <person name="Noordeloos M.E."/>
            <person name="Ohm R.A."/>
            <person name="Ortiz-Santana B."/>
            <person name="Ovrebo C."/>
            <person name="Racz N."/>
            <person name="Riley R."/>
            <person name="Savchenko A."/>
            <person name="Shiryaev A."/>
            <person name="Soop K."/>
            <person name="Spirin V."/>
            <person name="Szebenyi C."/>
            <person name="Tomsovsky M."/>
            <person name="Tulloss R.E."/>
            <person name="Uehling J."/>
            <person name="Grigoriev I.V."/>
            <person name="Vagvolgyi C."/>
            <person name="Papp T."/>
            <person name="Martin F.M."/>
            <person name="Miettinen O."/>
            <person name="Hibbett D.S."/>
            <person name="Nagy L.G."/>
        </authorList>
    </citation>
    <scope>NUCLEOTIDE SEQUENCE [LARGE SCALE GENOMIC DNA]</scope>
    <source>
        <strain evidence="13 14">HHB13444</strain>
    </source>
</reference>
<dbReference type="Proteomes" id="UP000308197">
    <property type="component" value="Unassembled WGS sequence"/>
</dbReference>
<evidence type="ECO:0000256" key="8">
    <source>
        <dbReference type="ARBA" id="ARBA00023002"/>
    </source>
</evidence>
<dbReference type="EMBL" id="ML211242">
    <property type="protein sequence ID" value="TFK85635.1"/>
    <property type="molecule type" value="Genomic_DNA"/>
</dbReference>
<dbReference type="GO" id="GO:0016705">
    <property type="term" value="F:oxidoreductase activity, acting on paired donors, with incorporation or reduction of molecular oxygen"/>
    <property type="evidence" value="ECO:0007669"/>
    <property type="project" value="InterPro"/>
</dbReference>
<organism evidence="13 14">
    <name type="scientific">Polyporus arcularius HHB13444</name>
    <dbReference type="NCBI Taxonomy" id="1314778"/>
    <lineage>
        <taxon>Eukaryota</taxon>
        <taxon>Fungi</taxon>
        <taxon>Dikarya</taxon>
        <taxon>Basidiomycota</taxon>
        <taxon>Agaricomycotina</taxon>
        <taxon>Agaricomycetes</taxon>
        <taxon>Polyporales</taxon>
        <taxon>Polyporaceae</taxon>
        <taxon>Polyporus</taxon>
    </lineage>
</organism>
<evidence type="ECO:0000256" key="4">
    <source>
        <dbReference type="ARBA" id="ARBA00022617"/>
    </source>
</evidence>
<gene>
    <name evidence="13" type="ORF">K466DRAFT_601004</name>
</gene>
<feature type="region of interest" description="Disordered" evidence="12">
    <location>
        <begin position="46"/>
        <end position="174"/>
    </location>
</feature>
<dbReference type="GO" id="GO:0004497">
    <property type="term" value="F:monooxygenase activity"/>
    <property type="evidence" value="ECO:0007669"/>
    <property type="project" value="UniProtKB-KW"/>
</dbReference>
<evidence type="ECO:0000256" key="9">
    <source>
        <dbReference type="ARBA" id="ARBA00023004"/>
    </source>
</evidence>
<evidence type="ECO:0000256" key="7">
    <source>
        <dbReference type="ARBA" id="ARBA00022989"/>
    </source>
</evidence>
<dbReference type="InParanoid" id="A0A5C3P7J1"/>
<feature type="compositionally biased region" description="Polar residues" evidence="12">
    <location>
        <begin position="792"/>
        <end position="802"/>
    </location>
</feature>
<dbReference type="GO" id="GO:0016020">
    <property type="term" value="C:membrane"/>
    <property type="evidence" value="ECO:0007669"/>
    <property type="project" value="UniProtKB-SubCell"/>
</dbReference>
<protein>
    <submittedName>
        <fullName evidence="13">Uncharacterized protein</fullName>
    </submittedName>
</protein>
<keyword evidence="11" id="KW-0472">Membrane</keyword>
<evidence type="ECO:0000256" key="6">
    <source>
        <dbReference type="ARBA" id="ARBA00022723"/>
    </source>
</evidence>
<keyword evidence="8" id="KW-0560">Oxidoreductase</keyword>
<comment type="similarity">
    <text evidence="3">Belongs to the cytochrome P450 family.</text>
</comment>
<sequence>MSRVPTDRATRQCDGCKLWYTTTGIVHHLEQTQKPACIAYQEQLEAEGYESSQPSMTVSDRTPGTPSTPSSRSRSRSRLSDAAIPDYEEPQPQPFEGDFFGNYEDEAWSDFDEYQGDDGEDEDQVDQEQDAGTDDDEEDEDGQSGLEEEADNYEDEGGWEPPLDPNVGGPAPFAVEDEEDLPEELYGTDGMARRRAQEQLHINTFIDPFPCPLAGQATSAQREGTAYEQYQFDVDSEGDNPYAPFASRIDYEVAKWAKMRGPGSTAVSELLQIQQLVTLLGLSFKNLHELNHIIDNKLSSGRPRFIRREIIVGGESFEVFYRDVIACVRALYGDPEFAGILVFVPERHYADADKTIRAKLDEQKKGGTIIPIIVSSDKTQLTLFGNKTAYPVYLTIGNLPKDVRRKPGRRGQILLAYLPTSRLEHITNKAARRRVLANLFHKCMSTILKPLVHAGINGISIVSGDGATRRGHPIFAVYIGDYPEQLLVTCCKNGTCPKCDIPRDDVGNTTNTRRNLRDLKKVLNALGEADNSATAFSKACREAGIKPVRHPFWVDLPYVDIFRSITPDILHQLYQGMVKHLLAWLKAAYGAEELDARCRRIPPNHHIRLFLKGVTNLQRVPGKAHADICRFLLGLVIGLPLRDGLSPVRLIRAVRALLDFVYLARYPAHTSDTLALLEDALKRFHANKAIFVDLGIRTNWKLPKLHSLDHYLQSIRLFGSTDNYDSQYTERLHIDFAKDAYRATNHRDEFPQMTVWLERREKILRHEAYVQWRLERLADLEARHGQPPACTSHASGSRSQQPAAAPPVPGTSRLPTTLTRIKMTKWATVKALRFDHAVTHYGATYIRDALARFIVSYRDPSLTPAEIEQESLHIRYDFSRVPVYHRAKFLLGDAQGLGIMESTRDAVHAHPARRDRRNRRVPARFDTVLVNEGTGGAVGLQGYRVGRVRLIFKLPKKAYQQLLPDVVAPGHLAYVEWFTAFTQPDRIHDMYKVTRCRGNNEEILASVVEVKKFRRSCHLIAAQNVRAPPLQAMCEKYGDIVYFDALGLPIMVLGTQEIAIDLLEKRSAKYFDRRFSVMADLTGFGWFFAINPYGPQWRKARRAFSETMNANAAVQYSRGERGATLSLQTGRPGKYREHALQ</sequence>
<keyword evidence="10" id="KW-0503">Monooxygenase</keyword>